<keyword evidence="1" id="KW-0863">Zinc-finger</keyword>
<keyword evidence="1" id="KW-0479">Metal-binding</keyword>
<evidence type="ECO:0000313" key="4">
    <source>
        <dbReference type="Proteomes" id="UP000789405"/>
    </source>
</evidence>
<dbReference type="InterPro" id="IPR001878">
    <property type="entry name" value="Znf_CCHC"/>
</dbReference>
<keyword evidence="4" id="KW-1185">Reference proteome</keyword>
<name>A0A9N9I291_9GLOM</name>
<organism evidence="3 4">
    <name type="scientific">Dentiscutata erythropus</name>
    <dbReference type="NCBI Taxonomy" id="1348616"/>
    <lineage>
        <taxon>Eukaryota</taxon>
        <taxon>Fungi</taxon>
        <taxon>Fungi incertae sedis</taxon>
        <taxon>Mucoromycota</taxon>
        <taxon>Glomeromycotina</taxon>
        <taxon>Glomeromycetes</taxon>
        <taxon>Diversisporales</taxon>
        <taxon>Gigasporaceae</taxon>
        <taxon>Dentiscutata</taxon>
    </lineage>
</organism>
<evidence type="ECO:0000259" key="2">
    <source>
        <dbReference type="PROSITE" id="PS50158"/>
    </source>
</evidence>
<protein>
    <submittedName>
        <fullName evidence="3">5101_t:CDS:1</fullName>
    </submittedName>
</protein>
<feature type="domain" description="CCHC-type" evidence="2">
    <location>
        <begin position="120"/>
        <end position="133"/>
    </location>
</feature>
<evidence type="ECO:0000256" key="1">
    <source>
        <dbReference type="PROSITE-ProRule" id="PRU00047"/>
    </source>
</evidence>
<reference evidence="3" key="1">
    <citation type="submission" date="2021-06" db="EMBL/GenBank/DDBJ databases">
        <authorList>
            <person name="Kallberg Y."/>
            <person name="Tangrot J."/>
            <person name="Rosling A."/>
        </authorList>
    </citation>
    <scope>NUCLEOTIDE SEQUENCE</scope>
    <source>
        <strain evidence="3">MA453B</strain>
    </source>
</reference>
<dbReference type="SMART" id="SM00343">
    <property type="entry name" value="ZnF_C2HC"/>
    <property type="match status" value="1"/>
</dbReference>
<proteinExistence type="predicted"/>
<gene>
    <name evidence="3" type="ORF">DERYTH_LOCUS14003</name>
</gene>
<keyword evidence="1" id="KW-0862">Zinc</keyword>
<evidence type="ECO:0000313" key="3">
    <source>
        <dbReference type="EMBL" id="CAG8716903.1"/>
    </source>
</evidence>
<dbReference type="Proteomes" id="UP000789405">
    <property type="component" value="Unassembled WGS sequence"/>
</dbReference>
<dbReference type="GO" id="GO:0003676">
    <property type="term" value="F:nucleic acid binding"/>
    <property type="evidence" value="ECO:0007669"/>
    <property type="project" value="InterPro"/>
</dbReference>
<accession>A0A9N9I291</accession>
<dbReference type="Gene3D" id="4.10.60.10">
    <property type="entry name" value="Zinc finger, CCHC-type"/>
    <property type="match status" value="1"/>
</dbReference>
<dbReference type="EMBL" id="CAJVPY010010238">
    <property type="protein sequence ID" value="CAG8716903.1"/>
    <property type="molecule type" value="Genomic_DNA"/>
</dbReference>
<dbReference type="InterPro" id="IPR036875">
    <property type="entry name" value="Znf_CCHC_sf"/>
</dbReference>
<dbReference type="GO" id="GO:0008270">
    <property type="term" value="F:zinc ion binding"/>
    <property type="evidence" value="ECO:0007669"/>
    <property type="project" value="UniProtKB-KW"/>
</dbReference>
<comment type="caution">
    <text evidence="3">The sequence shown here is derived from an EMBL/GenBank/DDBJ whole genome shotgun (WGS) entry which is preliminary data.</text>
</comment>
<dbReference type="SUPFAM" id="SSF57756">
    <property type="entry name" value="Retrovirus zinc finger-like domains"/>
    <property type="match status" value="1"/>
</dbReference>
<sequence>MRDDVESHAMMLCLANNRGWATVLQIVSCNNKIMKKYKDHIPAILALPFYKAENWNSKRKDSFYKDDKKGSSSKYYYASTSSSESEQGEAYWQNKKRKKSYLFHAGKDKKLSGYLKAFTCYNCGGIGHISTNCLSPNAKSFTKPKQED</sequence>
<dbReference type="Pfam" id="PF00098">
    <property type="entry name" value="zf-CCHC"/>
    <property type="match status" value="1"/>
</dbReference>
<dbReference type="PROSITE" id="PS50158">
    <property type="entry name" value="ZF_CCHC"/>
    <property type="match status" value="1"/>
</dbReference>
<dbReference type="AlphaFoldDB" id="A0A9N9I291"/>